<dbReference type="InterPro" id="IPR014756">
    <property type="entry name" value="Ig_E-set"/>
</dbReference>
<feature type="active site" description="Nucleophile" evidence="10 11">
    <location>
        <position position="309"/>
    </location>
</feature>
<dbReference type="Gene3D" id="2.60.40.1180">
    <property type="entry name" value="Golgi alpha-mannosidase II"/>
    <property type="match status" value="1"/>
</dbReference>
<dbReference type="SUPFAM" id="SSF51011">
    <property type="entry name" value="Glycosyl hydrolase domain"/>
    <property type="match status" value="1"/>
</dbReference>
<dbReference type="GO" id="GO:0003844">
    <property type="term" value="F:1,4-alpha-glucan branching enzyme activity"/>
    <property type="evidence" value="ECO:0007669"/>
    <property type="project" value="UniProtKB-UniRule"/>
</dbReference>
<evidence type="ECO:0000256" key="9">
    <source>
        <dbReference type="ARBA" id="ARBA00023277"/>
    </source>
</evidence>
<evidence type="ECO:0000256" key="1">
    <source>
        <dbReference type="ARBA" id="ARBA00000826"/>
    </source>
</evidence>
<dbReference type="EMBL" id="ALAN01000220">
    <property type="protein sequence ID" value="ETI65846.1"/>
    <property type="molecule type" value="Genomic_DNA"/>
</dbReference>
<evidence type="ECO:0000256" key="7">
    <source>
        <dbReference type="ARBA" id="ARBA00022679"/>
    </source>
</evidence>
<evidence type="ECO:0000256" key="8">
    <source>
        <dbReference type="ARBA" id="ARBA00023056"/>
    </source>
</evidence>
<dbReference type="InterPro" id="IPR006048">
    <property type="entry name" value="A-amylase/branching_C"/>
</dbReference>
<dbReference type="CDD" id="cd11322">
    <property type="entry name" value="AmyAc_Glg_BE"/>
    <property type="match status" value="1"/>
</dbReference>
<dbReference type="EC" id="2.4.1.18" evidence="10"/>
<dbReference type="SMART" id="SM00642">
    <property type="entry name" value="Aamy"/>
    <property type="match status" value="1"/>
</dbReference>
<comment type="function">
    <text evidence="2 10">Catalyzes the formation of the alpha-1,6-glucosidic linkages in glycogen by scission of a 1,4-alpha-linked oligosaccharide from growing alpha-1,4-glucan chains and the subsequent attachment of the oligosaccharide to the alpha-1,6 position.</text>
</comment>
<organism evidence="14 15">
    <name type="scientific">Neobacillus vireti LMG 21834</name>
    <dbReference type="NCBI Taxonomy" id="1131730"/>
    <lineage>
        <taxon>Bacteria</taxon>
        <taxon>Bacillati</taxon>
        <taxon>Bacillota</taxon>
        <taxon>Bacilli</taxon>
        <taxon>Bacillales</taxon>
        <taxon>Bacillaceae</taxon>
        <taxon>Neobacillus</taxon>
    </lineage>
</organism>
<dbReference type="HAMAP" id="MF_00685">
    <property type="entry name" value="GlgB"/>
    <property type="match status" value="1"/>
</dbReference>
<comment type="catalytic activity">
    <reaction evidence="1 10">
        <text>Transfers a segment of a (1-&gt;4)-alpha-D-glucan chain to a primary hydroxy group in a similar glucan chain.</text>
        <dbReference type="EC" id="2.4.1.18"/>
    </reaction>
</comment>
<dbReference type="InterPro" id="IPR044143">
    <property type="entry name" value="GlgB_N_E_set_prok"/>
</dbReference>
<comment type="pathway">
    <text evidence="3 10">Glycan biosynthesis; glycogen biosynthesis.</text>
</comment>
<dbReference type="NCBIfam" id="NF008967">
    <property type="entry name" value="PRK12313.1"/>
    <property type="match status" value="1"/>
</dbReference>
<dbReference type="Pfam" id="PF02806">
    <property type="entry name" value="Alpha-amylase_C"/>
    <property type="match status" value="1"/>
</dbReference>
<comment type="similarity">
    <text evidence="4 10">Belongs to the glycosyl hydrolase 13 family. GlgB subfamily.</text>
</comment>
<dbReference type="InterPro" id="IPR013780">
    <property type="entry name" value="Glyco_hydro_b"/>
</dbReference>
<sequence>MNTIFPTDYQLHLFHEGNFFQSHQLFGAHIFKDSDKVYTRFCVWAPNASQVRLTGDFNNWNGDGYELRKVNDEGVWILILNQELEGRLYKYEIISQTGERFLKADPFAFYSELRPNTASVVYSLSSYEWEDDHWMKRREKQNLLSEPVVIYEIHLGSWRKKPDGSFLSYKELAAEIIPYVVEHGFTHIELLPLVEHPLDDSWGYQGTGYFSATSRYGTPDDFRYFIDQCHQHGIGIILDWVPGHFCKDAHGLYRFDGTHIYSYSHAEDRENVVWGTANFDLGKGEVQSFLISNALFWIDYFHIDGFRTDAVANIIYWSNSFGNKRENSFGINFLKKLNKEVHEYDPHFLMIGEDSTDFPQVTGPVQYGGLGFDYKWNMGWMNDMLEYAETPPFSRSEVHTKVTFSLLYTYLENFMLPFSHDEVVHGKKSLLDKMPGDYREKFAQLRLLLGYMFAHPGKKLLFMGFEFGQFSEWKDKEQLDWNLMEYGMHENLNAYVKVLIKLYKRSKALYELDHLQDGFEWIDANNSNQSIFSFIRKGKKEADSLIIICNFTAISYPVYRIGVPKLGEYREIFTSDQEEYGGTGLINKKTILAMEEPFHGQPYSINLTIPPFGFQIIRPVNKRKERKGNGKEKVRSHAVSRGERKQA</sequence>
<dbReference type="CDD" id="cd02855">
    <property type="entry name" value="E_set_GBE_prok_N"/>
    <property type="match status" value="1"/>
</dbReference>
<dbReference type="AlphaFoldDB" id="A0AB94IFF8"/>
<dbReference type="GO" id="GO:0005829">
    <property type="term" value="C:cytosol"/>
    <property type="evidence" value="ECO:0007669"/>
    <property type="project" value="TreeGrafter"/>
</dbReference>
<keyword evidence="9 10" id="KW-0119">Carbohydrate metabolism</keyword>
<feature type="domain" description="Glycosyl hydrolase family 13 catalytic" evidence="13">
    <location>
        <begin position="152"/>
        <end position="505"/>
    </location>
</feature>
<dbReference type="Gene3D" id="3.20.20.80">
    <property type="entry name" value="Glycosidases"/>
    <property type="match status" value="1"/>
</dbReference>
<keyword evidence="7 10" id="KW-0808">Transferase</keyword>
<evidence type="ECO:0000256" key="5">
    <source>
        <dbReference type="ARBA" id="ARBA00022600"/>
    </source>
</evidence>
<dbReference type="InterPro" id="IPR006047">
    <property type="entry name" value="GH13_cat_dom"/>
</dbReference>
<evidence type="ECO:0000256" key="10">
    <source>
        <dbReference type="HAMAP-Rule" id="MF_00685"/>
    </source>
</evidence>
<dbReference type="SUPFAM" id="SSF51445">
    <property type="entry name" value="(Trans)glycosidases"/>
    <property type="match status" value="1"/>
</dbReference>
<evidence type="ECO:0000256" key="4">
    <source>
        <dbReference type="ARBA" id="ARBA00009000"/>
    </source>
</evidence>
<dbReference type="FunFam" id="3.20.20.80:FF:000003">
    <property type="entry name" value="1,4-alpha-glucan branching enzyme GlgB"/>
    <property type="match status" value="1"/>
</dbReference>
<dbReference type="GO" id="GO:0005978">
    <property type="term" value="P:glycogen biosynthetic process"/>
    <property type="evidence" value="ECO:0007669"/>
    <property type="project" value="UniProtKB-UniRule"/>
</dbReference>
<keyword evidence="8 10" id="KW-0320">Glycogen biosynthesis</keyword>
<keyword evidence="15" id="KW-1185">Reference proteome</keyword>
<dbReference type="GO" id="GO:0004553">
    <property type="term" value="F:hydrolase activity, hydrolyzing O-glycosyl compounds"/>
    <property type="evidence" value="ECO:0007669"/>
    <property type="project" value="InterPro"/>
</dbReference>
<dbReference type="NCBIfam" id="TIGR01515">
    <property type="entry name" value="branching_enzym"/>
    <property type="match status" value="1"/>
</dbReference>
<dbReference type="InterPro" id="IPR013783">
    <property type="entry name" value="Ig-like_fold"/>
</dbReference>
<gene>
    <name evidence="10" type="primary">glgB</name>
    <name evidence="14" type="ORF">BAVI_25589</name>
</gene>
<dbReference type="InterPro" id="IPR004193">
    <property type="entry name" value="Glyco_hydro_13_N"/>
</dbReference>
<evidence type="ECO:0000313" key="15">
    <source>
        <dbReference type="Proteomes" id="UP000018877"/>
    </source>
</evidence>
<dbReference type="InterPro" id="IPR017853">
    <property type="entry name" value="GH"/>
</dbReference>
<evidence type="ECO:0000256" key="3">
    <source>
        <dbReference type="ARBA" id="ARBA00004964"/>
    </source>
</evidence>
<dbReference type="Pfam" id="PF00128">
    <property type="entry name" value="Alpha-amylase"/>
    <property type="match status" value="1"/>
</dbReference>
<evidence type="ECO:0000256" key="11">
    <source>
        <dbReference type="PIRSR" id="PIRSR000463-1"/>
    </source>
</evidence>
<feature type="region of interest" description="Disordered" evidence="12">
    <location>
        <begin position="620"/>
        <end position="647"/>
    </location>
</feature>
<reference evidence="14 15" key="1">
    <citation type="journal article" date="2014" name="Environ. Microbiol.">
        <title>The nitrate-ammonifying and nosZ-carrying bacterium Bacillus vireti is a potent source and sink for nitric and nitrous oxide under high nitrate conditions.</title>
        <authorList>
            <person name="Mania D."/>
            <person name="Heylen K."/>
            <person name="van Spanning R.J."/>
            <person name="Frostegard A."/>
        </authorList>
    </citation>
    <scope>NUCLEOTIDE SEQUENCE [LARGE SCALE GENOMIC DNA]</scope>
    <source>
        <strain evidence="14 15">LMG 21834</strain>
    </source>
</reference>
<name>A0AB94IFF8_9BACI</name>
<dbReference type="FunFam" id="2.60.40.1180:FF:000002">
    <property type="entry name" value="1,4-alpha-glucan branching enzyme GlgB"/>
    <property type="match status" value="1"/>
</dbReference>
<comment type="subunit">
    <text evidence="10">Monomer.</text>
</comment>
<evidence type="ECO:0000256" key="2">
    <source>
        <dbReference type="ARBA" id="ARBA00002953"/>
    </source>
</evidence>
<dbReference type="NCBIfam" id="NF003811">
    <property type="entry name" value="PRK05402.1"/>
    <property type="match status" value="1"/>
</dbReference>
<evidence type="ECO:0000256" key="6">
    <source>
        <dbReference type="ARBA" id="ARBA00022676"/>
    </source>
</evidence>
<feature type="active site" description="Proton donor" evidence="10 11">
    <location>
        <position position="353"/>
    </location>
</feature>
<dbReference type="Gene3D" id="2.60.40.10">
    <property type="entry name" value="Immunoglobulins"/>
    <property type="match status" value="1"/>
</dbReference>
<dbReference type="InterPro" id="IPR006407">
    <property type="entry name" value="GlgB"/>
</dbReference>
<dbReference type="GO" id="GO:0043169">
    <property type="term" value="F:cation binding"/>
    <property type="evidence" value="ECO:0007669"/>
    <property type="project" value="InterPro"/>
</dbReference>
<feature type="compositionally biased region" description="Basic and acidic residues" evidence="12">
    <location>
        <begin position="627"/>
        <end position="647"/>
    </location>
</feature>
<keyword evidence="5 10" id="KW-0321">Glycogen metabolism</keyword>
<evidence type="ECO:0000259" key="13">
    <source>
        <dbReference type="SMART" id="SM00642"/>
    </source>
</evidence>
<dbReference type="PIRSF" id="PIRSF000463">
    <property type="entry name" value="GlgB"/>
    <property type="match status" value="1"/>
</dbReference>
<dbReference type="PANTHER" id="PTHR43651:SF3">
    <property type="entry name" value="1,4-ALPHA-GLUCAN-BRANCHING ENZYME"/>
    <property type="match status" value="1"/>
</dbReference>
<dbReference type="SUPFAM" id="SSF81296">
    <property type="entry name" value="E set domains"/>
    <property type="match status" value="1"/>
</dbReference>
<keyword evidence="6 10" id="KW-0328">Glycosyltransferase</keyword>
<accession>A0AB94IFF8</accession>
<comment type="caution">
    <text evidence="14">The sequence shown here is derived from an EMBL/GenBank/DDBJ whole genome shotgun (WGS) entry which is preliminary data.</text>
</comment>
<protein>
    <recommendedName>
        <fullName evidence="10">1,4-alpha-glucan branching enzyme GlgB</fullName>
        <ecNumber evidence="10">2.4.1.18</ecNumber>
    </recommendedName>
    <alternativeName>
        <fullName evidence="10">1,4-alpha-D-glucan:1,4-alpha-D-glucan 6-glucosyl-transferase</fullName>
    </alternativeName>
    <alternativeName>
        <fullName evidence="10">Alpha-(1-&gt;4)-glucan branching enzyme</fullName>
    </alternativeName>
    <alternativeName>
        <fullName evidence="10">Glycogen branching enzyme</fullName>
        <shortName evidence="10">BE</shortName>
    </alternativeName>
</protein>
<evidence type="ECO:0000313" key="14">
    <source>
        <dbReference type="EMBL" id="ETI65846.1"/>
    </source>
</evidence>
<dbReference type="Proteomes" id="UP000018877">
    <property type="component" value="Unassembled WGS sequence"/>
</dbReference>
<proteinExistence type="inferred from homology"/>
<dbReference type="PANTHER" id="PTHR43651">
    <property type="entry name" value="1,4-ALPHA-GLUCAN-BRANCHING ENZYME"/>
    <property type="match status" value="1"/>
</dbReference>
<dbReference type="InterPro" id="IPR037439">
    <property type="entry name" value="Branching_enzy"/>
</dbReference>
<dbReference type="Pfam" id="PF02922">
    <property type="entry name" value="CBM_48"/>
    <property type="match status" value="1"/>
</dbReference>
<evidence type="ECO:0000256" key="12">
    <source>
        <dbReference type="SAM" id="MobiDB-lite"/>
    </source>
</evidence>